<evidence type="ECO:0000256" key="6">
    <source>
        <dbReference type="ARBA" id="ARBA00022837"/>
    </source>
</evidence>
<feature type="active site" description="Charge relay system" evidence="7 8">
    <location>
        <position position="303"/>
    </location>
</feature>
<keyword evidence="2 8" id="KW-0645">Protease</keyword>
<dbReference type="SUPFAM" id="SSF49785">
    <property type="entry name" value="Galactose-binding domain-like"/>
    <property type="match status" value="1"/>
</dbReference>
<dbReference type="PANTHER" id="PTHR42884:SF14">
    <property type="entry name" value="NEUROENDOCRINE CONVERTASE 1"/>
    <property type="match status" value="1"/>
</dbReference>
<dbReference type="Gene3D" id="2.60.40.10">
    <property type="entry name" value="Immunoglobulins"/>
    <property type="match status" value="2"/>
</dbReference>
<reference evidence="12" key="2">
    <citation type="submission" date="2020-09" db="EMBL/GenBank/DDBJ databases">
        <authorList>
            <person name="Sun Q."/>
            <person name="Kim S."/>
        </authorList>
    </citation>
    <scope>NUCLEOTIDE SEQUENCE</scope>
    <source>
        <strain evidence="12">KCTC 12988</strain>
    </source>
</reference>
<dbReference type="Gene3D" id="2.60.40.2030">
    <property type="match status" value="1"/>
</dbReference>
<evidence type="ECO:0000256" key="2">
    <source>
        <dbReference type="ARBA" id="ARBA00022670"/>
    </source>
</evidence>
<feature type="active site" description="Charge relay system" evidence="7 8">
    <location>
        <position position="266"/>
    </location>
</feature>
<dbReference type="CDD" id="cd04059">
    <property type="entry name" value="Peptidases_S8_Protein_convertases_Kexins_Furin-like"/>
    <property type="match status" value="1"/>
</dbReference>
<dbReference type="InterPro" id="IPR023827">
    <property type="entry name" value="Peptidase_S8_Asp-AS"/>
</dbReference>
<dbReference type="InterPro" id="IPR023828">
    <property type="entry name" value="Peptidase_S8_Ser-AS"/>
</dbReference>
<dbReference type="GO" id="GO:0016020">
    <property type="term" value="C:membrane"/>
    <property type="evidence" value="ECO:0007669"/>
    <property type="project" value="InterPro"/>
</dbReference>
<dbReference type="InterPro" id="IPR015919">
    <property type="entry name" value="Cadherin-like_sf"/>
</dbReference>
<feature type="domain" description="LTD" evidence="11">
    <location>
        <begin position="907"/>
        <end position="1036"/>
    </location>
</feature>
<sequence>MNSRPLLSGSIVAVVTLALILTFCLDSKSEEASAEPQKATQASSTEKAAKSGSLVTEEVAVVLTPAPFATFSTRSKGQDRNFVLSLTEGMERRPEGTDVVVPLDPPATLETLAERLSETGAANPVWPVCYEEGKPHTAAYRHIITSDLTLKLEKGEDEIDLPAGLVVTERPVYAPGHVVVSATDAFAAMAALQELQQAPGVENAELQLAVQRQKKTLPNDTFIGDQWHLKASGSASSDSDVNVENAWQYGASGGVRGSGVRIGIVDDGLQTAHPDLAANVDTTNDKDWNGDDNSPEPEGDDDHGTACAGNAGAVGNNNLGVSGTAPEATLVGMRLIAAGATDSQEAQALAYLPDLIEIKSNSWGPNDDGSTLEAPGSLTEGALSFAAQTGRGGLGSIFLWAGGNGGEVDDNSNYDGYANNIHTIAVGATNSLGRQSYYSEPGANLVITAPSSGQGSALGITTTDRTGINGYSDEDYTDDFGGTSSSTPTAAGIVALMLEKNPSLGWRDVQEILIQSAAKIDSSDGDWTDNGAGFHFNHKYGAGLIDATAAVALADGWNNLATASSDSASETGLSLAIPDNNPAGLTRNLELTGENLRCEQVTLTVSLTHSFRGDLSITLISPAGTESRLAEERSDSSSNYSSWTFSSVRHWGENSAGTWTVRIADNAASDTGTLTALSLTAHGAPGIPTNPGPQVAINTPTTGSSFSPGATVTVTVSASDVTADGSTGSVTSVELFDNGVSQGLLTSAPYQFSLTPDLGNHSLTATAIDSEGESTSSSVVSFSVIDQAPTVTAASLSPASQAYSDEAIIITNLTASDPEESSLSFEYFWESSSDGVTWTDSRITGDTLPADPARAGLLWRAVVVANDGTNSSAPLYTAATNSLTRPPATASTGQSLSYLSGLVLRGSESTLARDAIINEFSQGVSGTSEWVEILVLRESSLRNWSLADSNSSTLTFSDEVIWDSIPAGTLIVIYNGSSKDSLLPADDFDASDGTLVLASTDETFFTGSWPSFGNGGDSVRLSDDSGQLVAGFSYGSNSSVSPSLGAISSGKSAYFIGDDEAEASSAGSWKITTSGTARLLRGTRIPTSLPIAYGGSWSSLPTGFTSSGTSTYSSNLGTDTDPGSAKFDDSGDSLTIEFDAAASTLSYQLKGNTGGTPTTSGTFVVEESTDGTTYSPLRTIIDQSTTDTAYSDSLSASARFLRFRYETKSSGNIQLDQVTLTAGDVGGPDSLGLSISPATFPESAGATAATATLSIAESLSESLTVTLGSSDSSAATVPLNVTIPAGQTSVTFPVAAIDDSDADGTQFATITASAPDYSDGSFDLTITDDEPSPEGVTPAAGNNLANLNYVEDLRSGAFNSPALFRLADGSVLPSGLDLDPLTGLISGTIGFSATVGDYPITIERYNTFSETVSQSFTLEVIAGSGGYASWIAGEGVSLTGPNDDPDGDGLDNLLEYYLGGQAGVTDATIAPTLASVGTESLTITFAHLKSATDVSGIVEWSDTLEPNSWSSTGVTIEVLNDQPTLELLQATIPVGGSPKRFARLRVE</sequence>
<dbReference type="InterPro" id="IPR038081">
    <property type="entry name" value="CalX-like_sf"/>
</dbReference>
<evidence type="ECO:0000256" key="8">
    <source>
        <dbReference type="PROSITE-ProRule" id="PRU01240"/>
    </source>
</evidence>
<evidence type="ECO:0000256" key="4">
    <source>
        <dbReference type="ARBA" id="ARBA00022801"/>
    </source>
</evidence>
<dbReference type="PROSITE" id="PS00137">
    <property type="entry name" value="SUBTILASE_HIS"/>
    <property type="match status" value="1"/>
</dbReference>
<dbReference type="PANTHER" id="PTHR42884">
    <property type="entry name" value="PROPROTEIN CONVERTASE SUBTILISIN/KEXIN-RELATED"/>
    <property type="match status" value="1"/>
</dbReference>
<dbReference type="InterPro" id="IPR015500">
    <property type="entry name" value="Peptidase_S8_subtilisin-rel"/>
</dbReference>
<dbReference type="InterPro" id="IPR036852">
    <property type="entry name" value="Peptidase_S8/S53_dom_sf"/>
</dbReference>
<dbReference type="InterPro" id="IPR001322">
    <property type="entry name" value="Lamin_tail_dom"/>
</dbReference>
<dbReference type="Pfam" id="PF01483">
    <property type="entry name" value="P_proprotein"/>
    <property type="match status" value="1"/>
</dbReference>
<dbReference type="Gene3D" id="2.60.120.260">
    <property type="entry name" value="Galactose-binding domain-like"/>
    <property type="match status" value="1"/>
</dbReference>
<dbReference type="PROSITE" id="PS00136">
    <property type="entry name" value="SUBTILASE_ASP"/>
    <property type="match status" value="1"/>
</dbReference>
<organism evidence="12 13">
    <name type="scientific">Roseibacillus persicicus</name>
    <dbReference type="NCBI Taxonomy" id="454148"/>
    <lineage>
        <taxon>Bacteria</taxon>
        <taxon>Pseudomonadati</taxon>
        <taxon>Verrucomicrobiota</taxon>
        <taxon>Verrucomicrobiia</taxon>
        <taxon>Verrucomicrobiales</taxon>
        <taxon>Verrucomicrobiaceae</taxon>
        <taxon>Roseibacillus</taxon>
    </lineage>
</organism>
<dbReference type="PROSITE" id="PS51892">
    <property type="entry name" value="SUBTILASE"/>
    <property type="match status" value="1"/>
</dbReference>
<keyword evidence="13" id="KW-1185">Reference proteome</keyword>
<evidence type="ECO:0000259" key="10">
    <source>
        <dbReference type="PROSITE" id="PS51829"/>
    </source>
</evidence>
<dbReference type="InterPro" id="IPR002884">
    <property type="entry name" value="P_dom"/>
</dbReference>
<comment type="similarity">
    <text evidence="1">Belongs to the peptidase S8 family. Furin subfamily.</text>
</comment>
<dbReference type="EMBL" id="BMXI01000002">
    <property type="protein sequence ID" value="GHC44033.1"/>
    <property type="molecule type" value="Genomic_DNA"/>
</dbReference>
<dbReference type="InterPro" id="IPR013783">
    <property type="entry name" value="Ig-like_fold"/>
</dbReference>
<evidence type="ECO:0008006" key="14">
    <source>
        <dbReference type="Google" id="ProtNLM"/>
    </source>
</evidence>
<dbReference type="GO" id="GO:0012505">
    <property type="term" value="C:endomembrane system"/>
    <property type="evidence" value="ECO:0007669"/>
    <property type="project" value="UniProtKB-ARBA"/>
</dbReference>
<feature type="region of interest" description="Disordered" evidence="9">
    <location>
        <begin position="277"/>
        <end position="309"/>
    </location>
</feature>
<dbReference type="Gene3D" id="3.40.50.200">
    <property type="entry name" value="Peptidase S8/S53 domain"/>
    <property type="match status" value="1"/>
</dbReference>
<gene>
    <name evidence="12" type="ORF">GCM10007100_06560</name>
</gene>
<keyword evidence="3" id="KW-0732">Signal</keyword>
<comment type="caution">
    <text evidence="12">The sequence shown here is derived from an EMBL/GenBank/DDBJ whole genome shotgun (WGS) entry which is preliminary data.</text>
</comment>
<dbReference type="PRINTS" id="PR00723">
    <property type="entry name" value="SUBTILISIN"/>
</dbReference>
<dbReference type="GO" id="GO:0016485">
    <property type="term" value="P:protein processing"/>
    <property type="evidence" value="ECO:0007669"/>
    <property type="project" value="TreeGrafter"/>
</dbReference>
<keyword evidence="4 8" id="KW-0378">Hydrolase</keyword>
<evidence type="ECO:0000256" key="9">
    <source>
        <dbReference type="SAM" id="MobiDB-lite"/>
    </source>
</evidence>
<evidence type="ECO:0000256" key="7">
    <source>
        <dbReference type="PIRSR" id="PIRSR615500-1"/>
    </source>
</evidence>
<dbReference type="PROSITE" id="PS00138">
    <property type="entry name" value="SUBTILASE_SER"/>
    <property type="match status" value="1"/>
</dbReference>
<dbReference type="InterPro" id="IPR000209">
    <property type="entry name" value="Peptidase_S8/S53_dom"/>
</dbReference>
<dbReference type="GO" id="GO:0004252">
    <property type="term" value="F:serine-type endopeptidase activity"/>
    <property type="evidence" value="ECO:0007669"/>
    <property type="project" value="UniProtKB-UniRule"/>
</dbReference>
<evidence type="ECO:0000256" key="1">
    <source>
        <dbReference type="ARBA" id="ARBA00005325"/>
    </source>
</evidence>
<dbReference type="Proteomes" id="UP000644507">
    <property type="component" value="Unassembled WGS sequence"/>
</dbReference>
<name>A0A918WGC4_9BACT</name>
<evidence type="ECO:0000313" key="12">
    <source>
        <dbReference type="EMBL" id="GHC44033.1"/>
    </source>
</evidence>
<protein>
    <recommendedName>
        <fullName evidence="14">P/Homo B domain-containing protein</fullName>
    </recommendedName>
</protein>
<feature type="active site" description="Charge relay system" evidence="7 8">
    <location>
        <position position="484"/>
    </location>
</feature>
<evidence type="ECO:0000313" key="13">
    <source>
        <dbReference type="Proteomes" id="UP000644507"/>
    </source>
</evidence>
<reference evidence="12" key="1">
    <citation type="journal article" date="2014" name="Int. J. Syst. Evol. Microbiol.">
        <title>Complete genome sequence of Corynebacterium casei LMG S-19264T (=DSM 44701T), isolated from a smear-ripened cheese.</title>
        <authorList>
            <consortium name="US DOE Joint Genome Institute (JGI-PGF)"/>
            <person name="Walter F."/>
            <person name="Albersmeier A."/>
            <person name="Kalinowski J."/>
            <person name="Ruckert C."/>
        </authorList>
    </citation>
    <scope>NUCLEOTIDE SEQUENCE</scope>
    <source>
        <strain evidence="12">KCTC 12988</strain>
    </source>
</reference>
<feature type="domain" description="P/Homo B" evidence="10">
    <location>
        <begin position="559"/>
        <end position="687"/>
    </location>
</feature>
<dbReference type="RefSeq" id="WP_189567320.1">
    <property type="nucleotide sequence ID" value="NZ_BMXI01000002.1"/>
</dbReference>
<dbReference type="PROSITE" id="PS51841">
    <property type="entry name" value="LTD"/>
    <property type="match status" value="1"/>
</dbReference>
<dbReference type="Pfam" id="PF00082">
    <property type="entry name" value="Peptidase_S8"/>
    <property type="match status" value="1"/>
</dbReference>
<proteinExistence type="inferred from homology"/>
<accession>A0A918WGC4</accession>
<keyword evidence="6" id="KW-0106">Calcium</keyword>
<evidence type="ECO:0000259" key="11">
    <source>
        <dbReference type="PROSITE" id="PS51841"/>
    </source>
</evidence>
<evidence type="ECO:0000256" key="3">
    <source>
        <dbReference type="ARBA" id="ARBA00022729"/>
    </source>
</evidence>
<dbReference type="Pfam" id="PF17957">
    <property type="entry name" value="Big_7"/>
    <property type="match status" value="1"/>
</dbReference>
<keyword evidence="5 8" id="KW-0720">Serine protease</keyword>
<dbReference type="PROSITE" id="PS51829">
    <property type="entry name" value="P_HOMO_B"/>
    <property type="match status" value="1"/>
</dbReference>
<dbReference type="SUPFAM" id="SSF49313">
    <property type="entry name" value="Cadherin-like"/>
    <property type="match status" value="1"/>
</dbReference>
<dbReference type="GO" id="GO:0005737">
    <property type="term" value="C:cytoplasm"/>
    <property type="evidence" value="ECO:0007669"/>
    <property type="project" value="UniProtKB-ARBA"/>
</dbReference>
<dbReference type="InterPro" id="IPR022398">
    <property type="entry name" value="Peptidase_S8_His-AS"/>
</dbReference>
<evidence type="ECO:0000256" key="5">
    <source>
        <dbReference type="ARBA" id="ARBA00022825"/>
    </source>
</evidence>
<dbReference type="SUPFAM" id="SSF141072">
    <property type="entry name" value="CalX-like"/>
    <property type="match status" value="1"/>
</dbReference>
<dbReference type="InterPro" id="IPR008979">
    <property type="entry name" value="Galactose-bd-like_sf"/>
</dbReference>
<dbReference type="InterPro" id="IPR034182">
    <property type="entry name" value="Kexin/furin"/>
</dbReference>
<dbReference type="GO" id="GO:0005509">
    <property type="term" value="F:calcium ion binding"/>
    <property type="evidence" value="ECO:0007669"/>
    <property type="project" value="InterPro"/>
</dbReference>
<dbReference type="SUPFAM" id="SSF52743">
    <property type="entry name" value="Subtilisin-like"/>
    <property type="match status" value="1"/>
</dbReference>